<organism evidence="1 2">
    <name type="scientific">Panagrolaimus davidi</name>
    <dbReference type="NCBI Taxonomy" id="227884"/>
    <lineage>
        <taxon>Eukaryota</taxon>
        <taxon>Metazoa</taxon>
        <taxon>Ecdysozoa</taxon>
        <taxon>Nematoda</taxon>
        <taxon>Chromadorea</taxon>
        <taxon>Rhabditida</taxon>
        <taxon>Tylenchina</taxon>
        <taxon>Panagrolaimomorpha</taxon>
        <taxon>Panagrolaimoidea</taxon>
        <taxon>Panagrolaimidae</taxon>
        <taxon>Panagrolaimus</taxon>
    </lineage>
</organism>
<protein>
    <submittedName>
        <fullName evidence="2">Uncharacterized protein</fullName>
    </submittedName>
</protein>
<keyword evidence="1" id="KW-1185">Reference proteome</keyword>
<evidence type="ECO:0000313" key="1">
    <source>
        <dbReference type="Proteomes" id="UP000887578"/>
    </source>
</evidence>
<dbReference type="Proteomes" id="UP000887578">
    <property type="component" value="Unplaced"/>
</dbReference>
<reference evidence="2" key="1">
    <citation type="submission" date="2022-11" db="UniProtKB">
        <authorList>
            <consortium name="WormBaseParasite"/>
        </authorList>
    </citation>
    <scope>IDENTIFICATION</scope>
</reference>
<dbReference type="SUPFAM" id="SSF52047">
    <property type="entry name" value="RNI-like"/>
    <property type="match status" value="1"/>
</dbReference>
<sequence length="253" mass="29378">MKKNANPKQAIKLSKLNKYFIQEKCPFIYIGDYASVAFDGVSFWNQGNKDYKINEIPNNLGIGIEFHVHYENLLPQLISKVVICNLKYLNISRSAKLSFDDFKFLTSSKSFSQLNLHGKVVDKDGIVPYEILLENVPSLRHFFIRPSLQFTDNFFEKFCASDLETLYLFGLTKFFDVETFLNSMKKKPNLCIHFDFEKFVDPANVNAYIDKLVAAAELDSRPPEFDYGFIDSERRSQLENLRKAYYLKIHGDL</sequence>
<accession>A0A914QMT6</accession>
<name>A0A914QMT6_9BILA</name>
<proteinExistence type="predicted"/>
<evidence type="ECO:0000313" key="2">
    <source>
        <dbReference type="WBParaSite" id="PDA_v2.g4941.t1"/>
    </source>
</evidence>
<dbReference type="AlphaFoldDB" id="A0A914QMT6"/>
<dbReference type="WBParaSite" id="PDA_v2.g4941.t1">
    <property type="protein sequence ID" value="PDA_v2.g4941.t1"/>
    <property type="gene ID" value="PDA_v2.g4941"/>
</dbReference>